<dbReference type="Gene3D" id="1.25.40.10">
    <property type="entry name" value="Tetratricopeptide repeat domain"/>
    <property type="match status" value="2"/>
</dbReference>
<evidence type="ECO:0000313" key="3">
    <source>
        <dbReference type="Proteomes" id="UP001251528"/>
    </source>
</evidence>
<evidence type="ECO:0000313" key="2">
    <source>
        <dbReference type="EMBL" id="KAK2598930.1"/>
    </source>
</evidence>
<name>A0AAJ0CRM8_9HYPO</name>
<sequence>MATAGLTVIFDSACDEKPPRVAELDIVAVHGLSFKNSEDHARKTWTMGDKMWLKDFLPHALSRSARVMLFQYNSSPAVGAAAIKLDDHATNLLQWLKLKRKALVAATLDESYKSIVETTRLLVFFATPHQGGNYASIGDIITKIARTCLIKPSNSLVDALKRNSNEATKRFEQSRHLYEKCLVVSFFEGEGHNKMGGIIVDKKSATLNLPGTREKQVAMHANHNSICKFESTKSLACELVLGTIEDEVERALKMDWAAPSRMPSYPLSLIAPVKTFVQRPSLRENIRDQFTRPLIANRQGEARKVGVWGMGGAGKTQLALSYLQHYRTEYDATFWIQADQPASINNDFLAIYQLLSGTSSSPCNLSPGGVRREVLARFTKAAAKSLLVFDGADGLHQADENFVALPDYFPGSPNVHIIILSRASIVKDISTFDGVFVDQLEESQSVKLFLSCADIQLSRKNAVEEAKHIVHELGHLALAVSMAGKYVSQTPRLSSNLSAYLDEFRRRRREVLSETPEELVDRYHHSVMTVWETSYLAVSKQLPEAARLLTMLCFIHHEDIFLELFGLGVDSSSIEAPSWTSILESQSSLDLHFLEKCFRVLRKYSLCQYKTTQGSYSTHQLIQAWGCDRLKDNREVMFFWSAASKLLYDYLQSTNGYPVEPAMKLRIVSHLTDNIQSFRRASKDMNQNQLDALRTLQRFETFFGDIGRWNEAALSQREILAIVQRVFGEGHLHTIDAMNNLASTLHNYGKLDEAVELQNQVLEKRQRILGHEHIRTIMAINNLASTLNEQGDFCKAAAMQKQVLEKRKQILGDEHPETIMAMNNFAGTLHNQGKMDQAEAMQKQVLEKFRLSLGDEHSATIMAMNNFAGTLHEQGKLDQAAVLQKQVLEKRQRMLGDEHPDTISAMYNISVTLHKQGQLNDPAVIQKQVLEKSRLILGDEHTDRITAMNKFAHKLYNQGKLDEAVVVMRRVLKKRQRIFGDEHPDTIEAASFIQLYSTHTDF</sequence>
<dbReference type="InterPro" id="IPR053137">
    <property type="entry name" value="NLR-like"/>
</dbReference>
<proteinExistence type="predicted"/>
<organism evidence="2 3">
    <name type="scientific">Conoideocrella luteorostrata</name>
    <dbReference type="NCBI Taxonomy" id="1105319"/>
    <lineage>
        <taxon>Eukaryota</taxon>
        <taxon>Fungi</taxon>
        <taxon>Dikarya</taxon>
        <taxon>Ascomycota</taxon>
        <taxon>Pezizomycotina</taxon>
        <taxon>Sordariomycetes</taxon>
        <taxon>Hypocreomycetidae</taxon>
        <taxon>Hypocreales</taxon>
        <taxon>Clavicipitaceae</taxon>
        <taxon>Conoideocrella</taxon>
    </lineage>
</organism>
<accession>A0AAJ0CRM8</accession>
<dbReference type="PANTHER" id="PTHR46082">
    <property type="entry name" value="ATP/GTP-BINDING PROTEIN-RELATED"/>
    <property type="match status" value="1"/>
</dbReference>
<comment type="caution">
    <text evidence="2">The sequence shown here is derived from an EMBL/GenBank/DDBJ whole genome shotgun (WGS) entry which is preliminary data.</text>
</comment>
<dbReference type="PANTHER" id="PTHR46082:SF6">
    <property type="entry name" value="AAA+ ATPASE DOMAIN-CONTAINING PROTEIN-RELATED"/>
    <property type="match status" value="1"/>
</dbReference>
<evidence type="ECO:0000259" key="1">
    <source>
        <dbReference type="Pfam" id="PF00931"/>
    </source>
</evidence>
<reference evidence="2" key="1">
    <citation type="submission" date="2023-06" db="EMBL/GenBank/DDBJ databases">
        <title>Conoideocrella luteorostrata (Hypocreales: Clavicipitaceae), a potential biocontrol fungus for elongate hemlock scale in United States Christmas tree production areas.</title>
        <authorList>
            <person name="Barrett H."/>
            <person name="Lovett B."/>
            <person name="Macias A.M."/>
            <person name="Stajich J.E."/>
            <person name="Kasson M.T."/>
        </authorList>
    </citation>
    <scope>NUCLEOTIDE SEQUENCE</scope>
    <source>
        <strain evidence="2">ARSEF 14590</strain>
    </source>
</reference>
<gene>
    <name evidence="2" type="ORF">QQS21_005608</name>
</gene>
<dbReference type="Proteomes" id="UP001251528">
    <property type="component" value="Unassembled WGS sequence"/>
</dbReference>
<feature type="domain" description="NB-ARC" evidence="1">
    <location>
        <begin position="299"/>
        <end position="426"/>
    </location>
</feature>
<dbReference type="EMBL" id="JASWJB010000095">
    <property type="protein sequence ID" value="KAK2598930.1"/>
    <property type="molecule type" value="Genomic_DNA"/>
</dbReference>
<dbReference type="Gene3D" id="3.40.50.300">
    <property type="entry name" value="P-loop containing nucleotide triphosphate hydrolases"/>
    <property type="match status" value="1"/>
</dbReference>
<dbReference type="Pfam" id="PF13374">
    <property type="entry name" value="TPR_10"/>
    <property type="match status" value="2"/>
</dbReference>
<protein>
    <recommendedName>
        <fullName evidence="1">NB-ARC domain-containing protein</fullName>
    </recommendedName>
</protein>
<dbReference type="SUPFAM" id="SSF48452">
    <property type="entry name" value="TPR-like"/>
    <property type="match status" value="2"/>
</dbReference>
<dbReference type="Pfam" id="PF13424">
    <property type="entry name" value="TPR_12"/>
    <property type="match status" value="2"/>
</dbReference>
<dbReference type="InterPro" id="IPR027417">
    <property type="entry name" value="P-loop_NTPase"/>
</dbReference>
<dbReference type="GO" id="GO:0043531">
    <property type="term" value="F:ADP binding"/>
    <property type="evidence" value="ECO:0007669"/>
    <property type="project" value="InterPro"/>
</dbReference>
<dbReference type="Pfam" id="PF00931">
    <property type="entry name" value="NB-ARC"/>
    <property type="match status" value="1"/>
</dbReference>
<dbReference type="SUPFAM" id="SSF52540">
    <property type="entry name" value="P-loop containing nucleoside triphosphate hydrolases"/>
    <property type="match status" value="1"/>
</dbReference>
<dbReference type="InterPro" id="IPR002182">
    <property type="entry name" value="NB-ARC"/>
</dbReference>
<dbReference type="AlphaFoldDB" id="A0AAJ0CRM8"/>
<keyword evidence="3" id="KW-1185">Reference proteome</keyword>
<dbReference type="InterPro" id="IPR011990">
    <property type="entry name" value="TPR-like_helical_dom_sf"/>
</dbReference>